<dbReference type="Proteomes" id="UP000327044">
    <property type="component" value="Unassembled WGS sequence"/>
</dbReference>
<reference evidence="1 2" key="1">
    <citation type="journal article" date="2018" name="Elife">
        <title>Firefly genomes illuminate parallel origins of bioluminescence in beetles.</title>
        <authorList>
            <person name="Fallon T.R."/>
            <person name="Lower S.E."/>
            <person name="Chang C.H."/>
            <person name="Bessho-Uehara M."/>
            <person name="Martin G.J."/>
            <person name="Bewick A.J."/>
            <person name="Behringer M."/>
            <person name="Debat H.J."/>
            <person name="Wong I."/>
            <person name="Day J.C."/>
            <person name="Suvorov A."/>
            <person name="Silva C.J."/>
            <person name="Stanger-Hall K.F."/>
            <person name="Hall D.W."/>
            <person name="Schmitz R.J."/>
            <person name="Nelson D.R."/>
            <person name="Lewis S.M."/>
            <person name="Shigenobu S."/>
            <person name="Bybee S.M."/>
            <person name="Larracuente A.M."/>
            <person name="Oba Y."/>
            <person name="Weng J.K."/>
        </authorList>
    </citation>
    <scope>NUCLEOTIDE SEQUENCE [LARGE SCALE GENOMIC DNA]</scope>
    <source>
        <strain evidence="1">1611_PpyrPB1</strain>
        <tissue evidence="1">Whole body</tissue>
    </source>
</reference>
<dbReference type="GO" id="GO:0008285">
    <property type="term" value="P:negative regulation of cell population proliferation"/>
    <property type="evidence" value="ECO:0007669"/>
    <property type="project" value="InterPro"/>
</dbReference>
<dbReference type="InterPro" id="IPR033304">
    <property type="entry name" value="DLEC1"/>
</dbReference>
<comment type="caution">
    <text evidence="1">The sequence shown here is derived from an EMBL/GenBank/DDBJ whole genome shotgun (WGS) entry which is preliminary data.</text>
</comment>
<protein>
    <recommendedName>
        <fullName evidence="3">MSP domain-containing protein</fullName>
    </recommendedName>
</protein>
<evidence type="ECO:0000313" key="1">
    <source>
        <dbReference type="EMBL" id="KAB0795013.1"/>
    </source>
</evidence>
<dbReference type="GO" id="GO:0005737">
    <property type="term" value="C:cytoplasm"/>
    <property type="evidence" value="ECO:0007669"/>
    <property type="project" value="TreeGrafter"/>
</dbReference>
<evidence type="ECO:0008006" key="3">
    <source>
        <dbReference type="Google" id="ProtNLM"/>
    </source>
</evidence>
<dbReference type="GO" id="GO:0005929">
    <property type="term" value="C:cilium"/>
    <property type="evidence" value="ECO:0007669"/>
    <property type="project" value="TreeGrafter"/>
</dbReference>
<organism evidence="1 2">
    <name type="scientific">Photinus pyralis</name>
    <name type="common">Common eastern firefly</name>
    <name type="synonym">Lampyris pyralis</name>
    <dbReference type="NCBI Taxonomy" id="7054"/>
    <lineage>
        <taxon>Eukaryota</taxon>
        <taxon>Metazoa</taxon>
        <taxon>Ecdysozoa</taxon>
        <taxon>Arthropoda</taxon>
        <taxon>Hexapoda</taxon>
        <taxon>Insecta</taxon>
        <taxon>Pterygota</taxon>
        <taxon>Neoptera</taxon>
        <taxon>Endopterygota</taxon>
        <taxon>Coleoptera</taxon>
        <taxon>Polyphaga</taxon>
        <taxon>Elateriformia</taxon>
        <taxon>Elateroidea</taxon>
        <taxon>Lampyridae</taxon>
        <taxon>Lampyrinae</taxon>
        <taxon>Photinus</taxon>
    </lineage>
</organism>
<dbReference type="Gene3D" id="2.60.40.10">
    <property type="entry name" value="Immunoglobulins"/>
    <property type="match status" value="3"/>
</dbReference>
<accession>A0A5N4ACF6</accession>
<dbReference type="EMBL" id="VVIM01000008">
    <property type="protein sequence ID" value="KAB0795013.1"/>
    <property type="molecule type" value="Genomic_DNA"/>
</dbReference>
<dbReference type="InParanoid" id="A0A5N4ACF6"/>
<keyword evidence="2" id="KW-1185">Reference proteome</keyword>
<dbReference type="PANTHER" id="PTHR46348:SF1">
    <property type="entry name" value="DELETED IN LUNG AND ESOPHAGEAL CANCER PROTEIN 1"/>
    <property type="match status" value="1"/>
</dbReference>
<proteinExistence type="predicted"/>
<name>A0A5N4ACF6_PHOPY</name>
<gene>
    <name evidence="1" type="ORF">PPYR_11852</name>
</gene>
<sequence>MSGIPLIPKGRECQQLDVSHVLKEALQDVLDSPEFYRNVAKNVCKYNAQNTYLQRAGKEITEVYHSTKLDIVDLSGTECNVMTGQGEFLKQENLISKDAILAENVKLKSDSLFPELPPTRVQKYNLLQKRDILPCKPIISMDFRLNSNRHRCTLSCGCSRTDIAAEKQKIGFIQHEKSAQTRTKAPFLKTENVMHKAVISQEMKISHRPSFKLEPDEIFFSEYKTATLYEKKFKLINSSQVIQSFAPLPTSCDFPFKVEICQGGVRLAPGMAAVFSVKYYTDVYKNVKDLYKIITRSGEELTVKLESFRTPPCLMVFVFRNFESVQQMRLVQLGLSLSFSETRRLALNSSIDCGDSLVGYEANIDLLVKNEGKYGRFFILDEDDWYFNAIPETSSRTKKTIGAFSIYPVYFEIDEGDFIELEIQFLPEEYGVAVEKLFILCDNNAVQEIELIGDGLVFETSTVTVDSELHLKTQEFCDPQTNYVVDFKECLPFFKYYQKIKIHNTCGINFYYKWLVRESQCDKTIDFNSMDPSWVTVTNAPQLLRGRSSTDFQLVLQSDTVIRGLTSLVLVLHILDVPETCLSENASFCVLENLNDDNDGIKMLDVVVAEIEIIANFEEILVTFNPPEIRYEQNIEIHTSLQQKFEVCSHASTDMACEWQVSNHKVIRVHPTSFVLKSKGVFTCKLRIVVCQYEDINETLTFKVEKDLYVKTLDVVVKVVKPRAVFSTIMLNFGSVPKGKNVPPKFFSVINKGEDKVEWFILECFYDFNKGSVFYKNSLEHLSSNRGVLAKGQSKKISYTISHPTENCKWFSFLILASAHPSLVTMESIILVLYEVAEPQLTLHCNLPSFPTIFPGKLLYLGCTSSYCLCVHNTDRKLAGSFTFGTPRGYQANCIEVIFKPKSGIIPPEKCTHVLMSLTPLKPGIIEDVQIRCFLNHNRKPAILTVMCVVDNIRLNIYLPKQNDAMEKIVWPSTLQDLQICNSSIAGEVTLSEEGSPNLSAENLQLDLEVESNGTVELLEEMHFNSSESDFLWDTFVDEEMDTDSLTPPTDILLQTCFGSNLTLHEHVTEVKLVPVKKLAKTTIIIENVTPIPSAVSVCAKRFLSKPTERTREKLFNQLLVDLKLKQGGNEWEELVNDYGIAVRPSPQCATIEIKTPVEIDLWIYANTWGIYVEEIAIMVESIGVFTFNMLIEVVGSPIEFPMSLNSILDETVMRFGTFTYLSEPKSRMLKIKNISTIPVCLVWHIFFKTDYFTSFNLLMDTFESDLKSCDDDVEELSTKLLITKKYYGKEDHKIFQVTPRCIRLKPKQSKMITITHDPRHFPVKFEKTDIEADLLGYVHLKKDHKFQDDLFYRKSDTESTPVNVKLLTTLELPLLQLQLLQGDMTVTAYASDIIDKHEVQYEKTLIFRNIHDTAATVSMNIEKPFKVLQLSTVEAETSEHCPAILIKPGDCLQVLIECVVDVEYVLFYADALFNNKNSTNFEYFNQDENSVTLEQDLNINQLGVQKQVTKMKFILYYPDLHISQETVNFQLVYIGNTKMALLMLSNTKGTHLHFSIIKSILDSPFRIVPNKGIVPKAEGRTLSTVTLKIYFSPSESTTYHEEINILSNIPFLSKKVTLTGIGTHNEKFYEEGI</sequence>
<dbReference type="InterPro" id="IPR013783">
    <property type="entry name" value="Ig-like_fold"/>
</dbReference>
<dbReference type="GO" id="GO:0015631">
    <property type="term" value="F:tubulin binding"/>
    <property type="evidence" value="ECO:0007669"/>
    <property type="project" value="TreeGrafter"/>
</dbReference>
<dbReference type="PANTHER" id="PTHR46348">
    <property type="entry name" value="DELETED IN LUNG AND ESOPHAGEAL CANCER PROTEIN 1"/>
    <property type="match status" value="1"/>
</dbReference>
<evidence type="ECO:0000313" key="2">
    <source>
        <dbReference type="Proteomes" id="UP000327044"/>
    </source>
</evidence>
<dbReference type="OrthoDB" id="2115465at2759"/>